<dbReference type="PROSITE" id="PS50192">
    <property type="entry name" value="T_SNARE"/>
    <property type="match status" value="1"/>
</dbReference>
<name>A0A3B0MM43_THEAN</name>
<evidence type="ECO:0000313" key="2">
    <source>
        <dbReference type="EMBL" id="SVP90824.1"/>
    </source>
</evidence>
<dbReference type="EMBL" id="UIVS01000002">
    <property type="protein sequence ID" value="SVP91367.1"/>
    <property type="molecule type" value="Genomic_DNA"/>
</dbReference>
<dbReference type="GO" id="GO:0016020">
    <property type="term" value="C:membrane"/>
    <property type="evidence" value="ECO:0007669"/>
    <property type="project" value="InterPro"/>
</dbReference>
<protein>
    <recommendedName>
        <fullName evidence="1">t-SNARE coiled-coil homology domain-containing protein</fullName>
    </recommendedName>
</protein>
<reference evidence="2" key="1">
    <citation type="submission" date="2018-07" db="EMBL/GenBank/DDBJ databases">
        <authorList>
            <person name="Quirk P.G."/>
            <person name="Krulwich T.A."/>
        </authorList>
    </citation>
    <scope>NUCLEOTIDE SEQUENCE</scope>
    <source>
        <strain evidence="2">Anand</strain>
    </source>
</reference>
<dbReference type="InterPro" id="IPR010989">
    <property type="entry name" value="SNARE"/>
</dbReference>
<accession>A0A3B0MM43</accession>
<feature type="domain" description="T-SNARE coiled-coil homology" evidence="1">
    <location>
        <begin position="165"/>
        <end position="203"/>
    </location>
</feature>
<dbReference type="SUPFAM" id="SSF47661">
    <property type="entry name" value="t-snare proteins"/>
    <property type="match status" value="1"/>
</dbReference>
<organism evidence="2">
    <name type="scientific">Theileria annulata</name>
    <dbReference type="NCBI Taxonomy" id="5874"/>
    <lineage>
        <taxon>Eukaryota</taxon>
        <taxon>Sar</taxon>
        <taxon>Alveolata</taxon>
        <taxon>Apicomplexa</taxon>
        <taxon>Aconoidasida</taxon>
        <taxon>Piroplasmida</taxon>
        <taxon>Theileriidae</taxon>
        <taxon>Theileria</taxon>
    </lineage>
</organism>
<evidence type="ECO:0000259" key="1">
    <source>
        <dbReference type="PROSITE" id="PS50192"/>
    </source>
</evidence>
<proteinExistence type="predicted"/>
<dbReference type="EMBL" id="UIVT01000002">
    <property type="protein sequence ID" value="SVP90824.1"/>
    <property type="molecule type" value="Genomic_DNA"/>
</dbReference>
<sequence>MSKKYGKSTLGAMAARNTKAANVAKRGVADFKNNVKNVLLQGYNNDQLSNIQTKKILNDIEKLQNDASNVLSSLYEYSEELRIKNESYVLYDSLLEEFKQNMGKLEDLRAKLVNYQTSIPNSIRDVKHDMYVLKNFKSFRYVDEDENMELVQDQIYNIAEYPLENTIFDERSEQIKQLRSSVYGIQDMYIEIGDMVDYQGDQLGSEIILLIDSQITSKITC</sequence>
<dbReference type="VEuPathDB" id="PiroplasmaDB:TA14265"/>
<gene>
    <name evidence="2" type="ORF">TAT_000153500</name>
    <name evidence="3" type="ORF">TAV_000153600</name>
</gene>
<dbReference type="AlphaFoldDB" id="A0A3B0MM43"/>
<dbReference type="InterPro" id="IPR000727">
    <property type="entry name" value="T_SNARE_dom"/>
</dbReference>
<evidence type="ECO:0000313" key="3">
    <source>
        <dbReference type="EMBL" id="SVP91367.1"/>
    </source>
</evidence>
<dbReference type="GO" id="GO:0016192">
    <property type="term" value="P:vesicle-mediated transport"/>
    <property type="evidence" value="ECO:0007669"/>
    <property type="project" value="InterPro"/>
</dbReference>